<protein>
    <submittedName>
        <fullName evidence="1">Uncharacterized protein</fullName>
    </submittedName>
</protein>
<organism evidence="1 2">
    <name type="scientific">Candidatus Saccharicenans subterraneus</name>
    <dbReference type="NCBI Taxonomy" id="2508984"/>
    <lineage>
        <taxon>Bacteria</taxon>
        <taxon>Candidatus Aminicenantota</taxon>
        <taxon>Candidatus Aminicenantia</taxon>
        <taxon>Candidatus Aminicenantales</taxon>
        <taxon>Candidatus Saccharicenantaceae</taxon>
        <taxon>Candidatus Saccharicenans</taxon>
    </lineage>
</organism>
<comment type="caution">
    <text evidence="1">The sequence shown here is derived from an EMBL/GenBank/DDBJ whole genome shotgun (WGS) entry which is preliminary data.</text>
</comment>
<proteinExistence type="predicted"/>
<dbReference type="Proteomes" id="UP000257323">
    <property type="component" value="Unassembled WGS sequence"/>
</dbReference>
<evidence type="ECO:0000313" key="1">
    <source>
        <dbReference type="EMBL" id="RFT15258.1"/>
    </source>
</evidence>
<accession>A0A3E2BKJ4</accession>
<dbReference type="AlphaFoldDB" id="A0A3E2BKJ4"/>
<dbReference type="EMBL" id="QUAH01000011">
    <property type="protein sequence ID" value="RFT15258.1"/>
    <property type="molecule type" value="Genomic_DNA"/>
</dbReference>
<name>A0A3E2BKJ4_9BACT</name>
<gene>
    <name evidence="1" type="ORF">OP8BY_0553</name>
</gene>
<evidence type="ECO:0000313" key="2">
    <source>
        <dbReference type="Proteomes" id="UP000257323"/>
    </source>
</evidence>
<sequence>MIIKSQAGADRLRPGIIKSGLIESVAYHSLYNLILYLG</sequence>
<reference evidence="1 2" key="1">
    <citation type="submission" date="2018-08" db="EMBL/GenBank/DDBJ databases">
        <title>Genome analysis of the thermophilic bacterium of the candidate phylum Aminicenantes from deep subsurface aquifer revealed its physiology and ecological role.</title>
        <authorList>
            <person name="Kadnikov V.V."/>
            <person name="Mardanov A.V."/>
            <person name="Beletsky A.V."/>
            <person name="Karnachuk O.V."/>
            <person name="Ravin N.V."/>
        </authorList>
    </citation>
    <scope>NUCLEOTIDE SEQUENCE [LARGE SCALE GENOMIC DNA]</scope>
    <source>
        <strain evidence="1">BY38</strain>
    </source>
</reference>